<protein>
    <recommendedName>
        <fullName evidence="6">Major facilitator superfamily (MFS) profile domain-containing protein</fullName>
    </recommendedName>
</protein>
<dbReference type="Proteomes" id="UP000266691">
    <property type="component" value="Unassembled WGS sequence"/>
</dbReference>
<evidence type="ECO:0000256" key="1">
    <source>
        <dbReference type="SAM" id="Phobius"/>
    </source>
</evidence>
<comment type="caution">
    <text evidence="2">The sequence shown here is derived from an EMBL/GenBank/DDBJ whole genome shotgun (WGS) entry which is preliminary data.</text>
</comment>
<name>A0A3A1NMJ4_9FLAO</name>
<dbReference type="RefSeq" id="WP_119647904.1">
    <property type="nucleotide sequence ID" value="NZ_QXFI01000026.1"/>
</dbReference>
<evidence type="ECO:0000313" key="4">
    <source>
        <dbReference type="Proteomes" id="UP000266691"/>
    </source>
</evidence>
<keyword evidence="5" id="KW-1185">Reference proteome</keyword>
<dbReference type="EMBL" id="VNWK01000026">
    <property type="protein sequence ID" value="TXJ94132.1"/>
    <property type="molecule type" value="Genomic_DNA"/>
</dbReference>
<dbReference type="Proteomes" id="UP000321621">
    <property type="component" value="Unassembled WGS sequence"/>
</dbReference>
<proteinExistence type="predicted"/>
<reference evidence="2 4" key="1">
    <citation type="submission" date="2018-08" db="EMBL/GenBank/DDBJ databases">
        <title>Proposal of Muricauda 72 sp.nov. and Muricauda NH166 sp.nov., isolated from seawater.</title>
        <authorList>
            <person name="Cheng H."/>
            <person name="Wu Y.-H."/>
            <person name="Guo L.-L."/>
            <person name="Xu X.-W."/>
        </authorList>
    </citation>
    <scope>NUCLEOTIDE SEQUENCE [LARGE SCALE GENOMIC DNA]</scope>
    <source>
        <strain evidence="2 4">72</strain>
    </source>
</reference>
<dbReference type="AlphaFoldDB" id="A0A3A1NMJ4"/>
<reference evidence="3 5" key="2">
    <citation type="submission" date="2019-07" db="EMBL/GenBank/DDBJ databases">
        <title>Draft genome of two Muricauda strains isolated from deep sea.</title>
        <authorList>
            <person name="Sun C."/>
        </authorList>
    </citation>
    <scope>NUCLEOTIDE SEQUENCE [LARGE SCALE GENOMIC DNA]</scope>
    <source>
        <strain evidence="3 5">72</strain>
    </source>
</reference>
<dbReference type="EMBL" id="QXFI01000026">
    <property type="protein sequence ID" value="RIV44216.1"/>
    <property type="molecule type" value="Genomic_DNA"/>
</dbReference>
<gene>
    <name evidence="2" type="ORF">D2V05_12100</name>
    <name evidence="3" type="ORF">FQ017_11990</name>
</gene>
<feature type="transmembrane region" description="Helical" evidence="1">
    <location>
        <begin position="77"/>
        <end position="94"/>
    </location>
</feature>
<organism evidence="2 4">
    <name type="scientific">Flagellimonas pelagia</name>
    <dbReference type="NCBI Taxonomy" id="2306998"/>
    <lineage>
        <taxon>Bacteria</taxon>
        <taxon>Pseudomonadati</taxon>
        <taxon>Bacteroidota</taxon>
        <taxon>Flavobacteriia</taxon>
        <taxon>Flavobacteriales</taxon>
        <taxon>Flavobacteriaceae</taxon>
        <taxon>Flagellimonas</taxon>
    </lineage>
</organism>
<keyword evidence="1" id="KW-0812">Transmembrane</keyword>
<evidence type="ECO:0008006" key="6">
    <source>
        <dbReference type="Google" id="ProtNLM"/>
    </source>
</evidence>
<evidence type="ECO:0000313" key="5">
    <source>
        <dbReference type="Proteomes" id="UP000321621"/>
    </source>
</evidence>
<evidence type="ECO:0000313" key="2">
    <source>
        <dbReference type="EMBL" id="RIV44216.1"/>
    </source>
</evidence>
<feature type="transmembrane region" description="Helical" evidence="1">
    <location>
        <begin position="7"/>
        <end position="27"/>
    </location>
</feature>
<accession>A0A3A1NMJ4</accession>
<evidence type="ECO:0000313" key="3">
    <source>
        <dbReference type="EMBL" id="TXJ94132.1"/>
    </source>
</evidence>
<keyword evidence="1" id="KW-0472">Membrane</keyword>
<feature type="transmembrane region" description="Helical" evidence="1">
    <location>
        <begin position="47"/>
        <end position="65"/>
    </location>
</feature>
<sequence>MNTRKEIIIGFVVGIIANTFGTLLYILLFSDLGIVDTFNAAVEQGHIGSLLALGAILNLIAFFGFLRIKRDQRAKGVMLATLVTALAILLYKVLS</sequence>
<keyword evidence="1" id="KW-1133">Transmembrane helix</keyword>
<dbReference type="OrthoDB" id="1362378at2"/>